<name>A0A9Q1CQY3_HOLLE</name>
<protein>
    <submittedName>
        <fullName evidence="1">Uncharacterized protein</fullName>
    </submittedName>
</protein>
<dbReference type="InterPro" id="IPR036397">
    <property type="entry name" value="RNaseH_sf"/>
</dbReference>
<dbReference type="EMBL" id="JAIZAY010000001">
    <property type="protein sequence ID" value="KAJ8049268.1"/>
    <property type="molecule type" value="Genomic_DNA"/>
</dbReference>
<evidence type="ECO:0000313" key="1">
    <source>
        <dbReference type="EMBL" id="KAJ8049268.1"/>
    </source>
</evidence>
<comment type="caution">
    <text evidence="1">The sequence shown here is derived from an EMBL/GenBank/DDBJ whole genome shotgun (WGS) entry which is preliminary data.</text>
</comment>
<accession>A0A9Q1CQY3</accession>
<sequence length="76" mass="8557">MATLSVERLDFPLCAFARLGLDYAGPFLTRQGRGQATLKRYSCLFTCMATHGVHLEMAYGLHTDFFLDTLCRFCVS</sequence>
<dbReference type="PANTHER" id="PTHR47331">
    <property type="entry name" value="PHD-TYPE DOMAIN-CONTAINING PROTEIN"/>
    <property type="match status" value="1"/>
</dbReference>
<keyword evidence="2" id="KW-1185">Reference proteome</keyword>
<organism evidence="1 2">
    <name type="scientific">Holothuria leucospilota</name>
    <name type="common">Black long sea cucumber</name>
    <name type="synonym">Mertensiothuria leucospilota</name>
    <dbReference type="NCBI Taxonomy" id="206669"/>
    <lineage>
        <taxon>Eukaryota</taxon>
        <taxon>Metazoa</taxon>
        <taxon>Echinodermata</taxon>
        <taxon>Eleutherozoa</taxon>
        <taxon>Echinozoa</taxon>
        <taxon>Holothuroidea</taxon>
        <taxon>Aspidochirotacea</taxon>
        <taxon>Aspidochirotida</taxon>
        <taxon>Holothuriidae</taxon>
        <taxon>Holothuria</taxon>
    </lineage>
</organism>
<reference evidence="1" key="1">
    <citation type="submission" date="2021-10" db="EMBL/GenBank/DDBJ databases">
        <title>Tropical sea cucumber genome reveals ecological adaptation and Cuvierian tubules defense mechanism.</title>
        <authorList>
            <person name="Chen T."/>
        </authorList>
    </citation>
    <scope>NUCLEOTIDE SEQUENCE</scope>
    <source>
        <strain evidence="1">Nanhai2018</strain>
        <tissue evidence="1">Muscle</tissue>
    </source>
</reference>
<dbReference type="OrthoDB" id="6624197at2759"/>
<dbReference type="Proteomes" id="UP001152320">
    <property type="component" value="Chromosome 1"/>
</dbReference>
<dbReference type="AlphaFoldDB" id="A0A9Q1CQY3"/>
<dbReference type="GO" id="GO:0003676">
    <property type="term" value="F:nucleic acid binding"/>
    <property type="evidence" value="ECO:0007669"/>
    <property type="project" value="InterPro"/>
</dbReference>
<evidence type="ECO:0000313" key="2">
    <source>
        <dbReference type="Proteomes" id="UP001152320"/>
    </source>
</evidence>
<gene>
    <name evidence="1" type="ORF">HOLleu_01948</name>
</gene>
<proteinExistence type="predicted"/>
<dbReference type="PANTHER" id="PTHR47331:SF1">
    <property type="entry name" value="GAG-LIKE PROTEIN"/>
    <property type="match status" value="1"/>
</dbReference>
<dbReference type="Gene3D" id="3.30.420.10">
    <property type="entry name" value="Ribonuclease H-like superfamily/Ribonuclease H"/>
    <property type="match status" value="1"/>
</dbReference>